<dbReference type="RefSeq" id="WP_148884726.1">
    <property type="nucleotide sequence ID" value="NZ_VSTG01000001.1"/>
</dbReference>
<accession>A0A5S4VPH6</accession>
<keyword evidence="1" id="KW-0175">Coiled coil</keyword>
<proteinExistence type="predicted"/>
<evidence type="ECO:0000313" key="3">
    <source>
        <dbReference type="Proteomes" id="UP000324325"/>
    </source>
</evidence>
<evidence type="ECO:0000256" key="1">
    <source>
        <dbReference type="SAM" id="Coils"/>
    </source>
</evidence>
<name>A0A5S4VPH6_9FIRM</name>
<reference evidence="2 3" key="2">
    <citation type="submission" date="2019-09" db="EMBL/GenBank/DDBJ databases">
        <title>Strain-level analysis of Eubacterium rectale using genomes from metagenomes.</title>
        <authorList>
            <person name="Karcher N."/>
            <person name="Segata N."/>
        </authorList>
    </citation>
    <scope>NUCLEOTIDE SEQUENCE [LARGE SCALE GENOMIC DNA]</scope>
    <source>
        <strain evidence="2 3">L2-21</strain>
    </source>
</reference>
<evidence type="ECO:0008006" key="4">
    <source>
        <dbReference type="Google" id="ProtNLM"/>
    </source>
</evidence>
<sequence>MRRKYNREQKEYIETKKALEALEAREKALEAAFVKSLGVVNEDGTVPSHTWAIDDDSIADQAIDDFGALVEDCGLWAELCKAKEEFQAVEEKLVNYAISLVPCKREREILTTSASNLKYRIKIIETVMKFDSTL</sequence>
<gene>
    <name evidence="2" type="ORF">FYL37_00665</name>
</gene>
<reference evidence="2 3" key="1">
    <citation type="submission" date="2019-08" db="EMBL/GenBank/DDBJ databases">
        <authorList>
            <person name="Duncan S."/>
            <person name="Walker A."/>
        </authorList>
    </citation>
    <scope>NUCLEOTIDE SEQUENCE [LARGE SCALE GENOMIC DNA]</scope>
    <source>
        <strain evidence="2 3">L2-21</strain>
    </source>
</reference>
<comment type="caution">
    <text evidence="2">The sequence shown here is derived from an EMBL/GenBank/DDBJ whole genome shotgun (WGS) entry which is preliminary data.</text>
</comment>
<dbReference type="EMBL" id="VSTG01000001">
    <property type="protein sequence ID" value="TYL60149.1"/>
    <property type="molecule type" value="Genomic_DNA"/>
</dbReference>
<feature type="coiled-coil region" evidence="1">
    <location>
        <begin position="2"/>
        <end position="32"/>
    </location>
</feature>
<protein>
    <recommendedName>
        <fullName evidence="4">DUF1492 domain-containing protein</fullName>
    </recommendedName>
</protein>
<evidence type="ECO:0000313" key="2">
    <source>
        <dbReference type="EMBL" id="TYL60149.1"/>
    </source>
</evidence>
<organism evidence="2 3">
    <name type="scientific">Agathobacter rectalis</name>
    <dbReference type="NCBI Taxonomy" id="39491"/>
    <lineage>
        <taxon>Bacteria</taxon>
        <taxon>Bacillati</taxon>
        <taxon>Bacillota</taxon>
        <taxon>Clostridia</taxon>
        <taxon>Lachnospirales</taxon>
        <taxon>Lachnospiraceae</taxon>
        <taxon>Agathobacter</taxon>
    </lineage>
</organism>
<dbReference type="AlphaFoldDB" id="A0A5S4VPH6"/>
<dbReference type="Proteomes" id="UP000324325">
    <property type="component" value="Unassembled WGS sequence"/>
</dbReference>